<dbReference type="UniPathway" id="UPA00056">
    <property type="reaction ID" value="UER00094"/>
</dbReference>
<dbReference type="Pfam" id="PF08544">
    <property type="entry name" value="GHMP_kinases_C"/>
    <property type="match status" value="1"/>
</dbReference>
<sequence>MPNNSAVQEKSYTRITLALDIIGKITHGPLAGYHEMGIVKHQIDLADTITLTPAEETRLTCTDSRVPCDETNLCIAVLRFMQDRYKHPQEYHIELEKNIPVQGGLAGGSANAATMINLLNTAWELSLSPAEKMAIGGAFGMDIPYYFLGKTAFDSETTGTLTAIPTECTFSFVLVIPPFGIATARAYKELIYPLCGKEIKNTEALIKALERNEYREMAPLFHNDFQKCIIQKEPRISQITTALREAGCCASFLSGSGSTVVGIAQNRAHAHNVAELFPHAIVAETLI</sequence>
<dbReference type="InterPro" id="IPR014721">
    <property type="entry name" value="Ribsml_uS5_D2-typ_fold_subgr"/>
</dbReference>
<dbReference type="PANTHER" id="PTHR43527:SF2">
    <property type="entry name" value="4-DIPHOSPHOCYTIDYL-2-C-METHYL-D-ERYTHRITOL KINASE, CHLOROPLASTIC"/>
    <property type="match status" value="1"/>
</dbReference>
<dbReference type="HAMAP" id="MF_00061">
    <property type="entry name" value="IspE"/>
    <property type="match status" value="1"/>
</dbReference>
<dbReference type="EMBL" id="ASJR01000011">
    <property type="protein sequence ID" value="ERP31593.1"/>
    <property type="molecule type" value="Genomic_DNA"/>
</dbReference>
<evidence type="ECO:0000256" key="9">
    <source>
        <dbReference type="HAMAP-Rule" id="MF_00061"/>
    </source>
</evidence>
<dbReference type="InterPro" id="IPR036554">
    <property type="entry name" value="GHMP_kinase_C_sf"/>
</dbReference>
<comment type="caution">
    <text evidence="12">The sequence shown here is derived from an EMBL/GenBank/DDBJ whole genome shotgun (WGS) entry which is preliminary data.</text>
</comment>
<dbReference type="Gene3D" id="3.30.70.890">
    <property type="entry name" value="GHMP kinase, C-terminal domain"/>
    <property type="match status" value="1"/>
</dbReference>
<dbReference type="Gene3D" id="3.30.230.10">
    <property type="match status" value="1"/>
</dbReference>
<keyword evidence="7 9" id="KW-0067">ATP-binding</keyword>
<name>U7D6M8_9BACT</name>
<comment type="pathway">
    <text evidence="9">Isoprenoid biosynthesis; isopentenyl diphosphate biosynthesis via DXP pathway; isopentenyl diphosphate from 1-deoxy-D-xylulose 5-phosphate: step 3/6.</text>
</comment>
<dbReference type="InterPro" id="IPR004424">
    <property type="entry name" value="IspE"/>
</dbReference>
<keyword evidence="13" id="KW-1185">Reference proteome</keyword>
<dbReference type="EC" id="2.7.1.148" evidence="2 9"/>
<dbReference type="InterPro" id="IPR006204">
    <property type="entry name" value="GHMP_kinase_N_dom"/>
</dbReference>
<dbReference type="InterPro" id="IPR013750">
    <property type="entry name" value="GHMP_kinase_C_dom"/>
</dbReference>
<dbReference type="GO" id="GO:0019288">
    <property type="term" value="P:isopentenyl diphosphate biosynthetic process, methylerythritol 4-phosphate pathway"/>
    <property type="evidence" value="ECO:0007669"/>
    <property type="project" value="UniProtKB-UniRule"/>
</dbReference>
<dbReference type="GO" id="GO:0016114">
    <property type="term" value="P:terpenoid biosynthetic process"/>
    <property type="evidence" value="ECO:0007669"/>
    <property type="project" value="UniProtKB-UniRule"/>
</dbReference>
<dbReference type="Pfam" id="PF00288">
    <property type="entry name" value="GHMP_kinases_N"/>
    <property type="match status" value="1"/>
</dbReference>
<dbReference type="NCBIfam" id="TIGR00154">
    <property type="entry name" value="ispE"/>
    <property type="match status" value="1"/>
</dbReference>
<dbReference type="eggNOG" id="COG1947">
    <property type="taxonomic scope" value="Bacteria"/>
</dbReference>
<dbReference type="GO" id="GO:0050515">
    <property type="term" value="F:4-(cytidine 5'-diphospho)-2-C-methyl-D-erythritol kinase activity"/>
    <property type="evidence" value="ECO:0007669"/>
    <property type="project" value="UniProtKB-UniRule"/>
</dbReference>
<dbReference type="SUPFAM" id="SSF54211">
    <property type="entry name" value="Ribosomal protein S5 domain 2-like"/>
    <property type="match status" value="1"/>
</dbReference>
<reference evidence="12 13" key="1">
    <citation type="journal article" date="2013" name="Environ. Microbiol.">
        <title>Genome analysis of Chitinivibrio alkaliphilus gen. nov., sp. nov., a novel extremely haloalkaliphilic anaerobic chitinolytic bacterium from the candidate phylum Termite Group 3.</title>
        <authorList>
            <person name="Sorokin D.Y."/>
            <person name="Gumerov V.M."/>
            <person name="Rakitin A.L."/>
            <person name="Beletsky A.V."/>
            <person name="Damste J.S."/>
            <person name="Muyzer G."/>
            <person name="Mardanov A.V."/>
            <person name="Ravin N.V."/>
        </authorList>
    </citation>
    <scope>NUCLEOTIDE SEQUENCE [LARGE SCALE GENOMIC DNA]</scope>
    <source>
        <strain evidence="12 13">ACht1</strain>
    </source>
</reference>
<dbReference type="InterPro" id="IPR020568">
    <property type="entry name" value="Ribosomal_Su5_D2-typ_SF"/>
</dbReference>
<dbReference type="STRING" id="1313304.CALK_1456"/>
<evidence type="ECO:0000256" key="7">
    <source>
        <dbReference type="ARBA" id="ARBA00022840"/>
    </source>
</evidence>
<feature type="domain" description="GHMP kinase C-terminal" evidence="11">
    <location>
        <begin position="205"/>
        <end position="275"/>
    </location>
</feature>
<dbReference type="AlphaFoldDB" id="U7D6M8"/>
<feature type="domain" description="GHMP kinase N-terminal" evidence="10">
    <location>
        <begin position="72"/>
        <end position="149"/>
    </location>
</feature>
<comment type="similarity">
    <text evidence="1 9">Belongs to the GHMP kinase family. IspE subfamily.</text>
</comment>
<gene>
    <name evidence="9" type="primary">ispE</name>
    <name evidence="12" type="ORF">CALK_1456</name>
</gene>
<evidence type="ECO:0000259" key="11">
    <source>
        <dbReference type="Pfam" id="PF08544"/>
    </source>
</evidence>
<dbReference type="OrthoDB" id="9809438at2"/>
<dbReference type="RefSeq" id="WP_022636912.1">
    <property type="nucleotide sequence ID" value="NZ_ASJR01000011.1"/>
</dbReference>
<evidence type="ECO:0000313" key="12">
    <source>
        <dbReference type="EMBL" id="ERP31593.1"/>
    </source>
</evidence>
<dbReference type="PIRSF" id="PIRSF010376">
    <property type="entry name" value="IspE"/>
    <property type="match status" value="1"/>
</dbReference>
<dbReference type="PANTHER" id="PTHR43527">
    <property type="entry name" value="4-DIPHOSPHOCYTIDYL-2-C-METHYL-D-ERYTHRITOL KINASE, CHLOROPLASTIC"/>
    <property type="match status" value="1"/>
</dbReference>
<feature type="binding site" evidence="9">
    <location>
        <begin position="100"/>
        <end position="110"/>
    </location>
    <ligand>
        <name>ATP</name>
        <dbReference type="ChEBI" id="CHEBI:30616"/>
    </ligand>
</feature>
<proteinExistence type="inferred from homology"/>
<comment type="catalytic activity">
    <reaction evidence="9">
        <text>4-CDP-2-C-methyl-D-erythritol + ATP = 4-CDP-2-C-methyl-D-erythritol 2-phosphate + ADP + H(+)</text>
        <dbReference type="Rhea" id="RHEA:18437"/>
        <dbReference type="ChEBI" id="CHEBI:15378"/>
        <dbReference type="ChEBI" id="CHEBI:30616"/>
        <dbReference type="ChEBI" id="CHEBI:57823"/>
        <dbReference type="ChEBI" id="CHEBI:57919"/>
        <dbReference type="ChEBI" id="CHEBI:456216"/>
        <dbReference type="EC" id="2.7.1.148"/>
    </reaction>
</comment>
<evidence type="ECO:0000256" key="1">
    <source>
        <dbReference type="ARBA" id="ARBA00009684"/>
    </source>
</evidence>
<evidence type="ECO:0000256" key="8">
    <source>
        <dbReference type="ARBA" id="ARBA00032554"/>
    </source>
</evidence>
<dbReference type="Proteomes" id="UP000017148">
    <property type="component" value="Unassembled WGS sequence"/>
</dbReference>
<evidence type="ECO:0000256" key="5">
    <source>
        <dbReference type="ARBA" id="ARBA00022741"/>
    </source>
</evidence>
<keyword evidence="9" id="KW-0414">Isoprene biosynthesis</keyword>
<protein>
    <recommendedName>
        <fullName evidence="3 9">4-diphosphocytidyl-2-C-methyl-D-erythritol kinase</fullName>
        <shortName evidence="9">CMK</shortName>
        <ecNumber evidence="2 9">2.7.1.148</ecNumber>
    </recommendedName>
    <alternativeName>
        <fullName evidence="8 9">4-(cytidine-5'-diphospho)-2-C-methyl-D-erythritol kinase</fullName>
    </alternativeName>
</protein>
<evidence type="ECO:0000313" key="13">
    <source>
        <dbReference type="Proteomes" id="UP000017148"/>
    </source>
</evidence>
<keyword evidence="5 9" id="KW-0547">Nucleotide-binding</keyword>
<feature type="active site" evidence="9">
    <location>
        <position position="142"/>
    </location>
</feature>
<dbReference type="SUPFAM" id="SSF55060">
    <property type="entry name" value="GHMP Kinase, C-terminal domain"/>
    <property type="match status" value="1"/>
</dbReference>
<accession>U7D6M8</accession>
<organism evidence="12 13">
    <name type="scientific">Chitinivibrio alkaliphilus ACht1</name>
    <dbReference type="NCBI Taxonomy" id="1313304"/>
    <lineage>
        <taxon>Bacteria</taxon>
        <taxon>Pseudomonadati</taxon>
        <taxon>Fibrobacterota</taxon>
        <taxon>Chitinivibrionia</taxon>
        <taxon>Chitinivibrionales</taxon>
        <taxon>Chitinivibrionaceae</taxon>
        <taxon>Chitinivibrio</taxon>
    </lineage>
</organism>
<dbReference type="GO" id="GO:0005524">
    <property type="term" value="F:ATP binding"/>
    <property type="evidence" value="ECO:0007669"/>
    <property type="project" value="UniProtKB-UniRule"/>
</dbReference>
<comment type="function">
    <text evidence="9">Catalyzes the phosphorylation of the position 2 hydroxy group of 4-diphosphocytidyl-2C-methyl-D-erythritol.</text>
</comment>
<evidence type="ECO:0000256" key="6">
    <source>
        <dbReference type="ARBA" id="ARBA00022777"/>
    </source>
</evidence>
<comment type="caution">
    <text evidence="9">Lacks conserved residue(s) required for the propagation of feature annotation.</text>
</comment>
<evidence type="ECO:0000259" key="10">
    <source>
        <dbReference type="Pfam" id="PF00288"/>
    </source>
</evidence>
<keyword evidence="4 9" id="KW-0808">Transferase</keyword>
<evidence type="ECO:0000256" key="3">
    <source>
        <dbReference type="ARBA" id="ARBA00017473"/>
    </source>
</evidence>
<evidence type="ECO:0000256" key="4">
    <source>
        <dbReference type="ARBA" id="ARBA00022679"/>
    </source>
</evidence>
<keyword evidence="6 9" id="KW-0418">Kinase</keyword>
<evidence type="ECO:0000256" key="2">
    <source>
        <dbReference type="ARBA" id="ARBA00012052"/>
    </source>
</evidence>